<dbReference type="EMBL" id="JBBBZM010000592">
    <property type="protein sequence ID" value="KAL0630492.1"/>
    <property type="molecule type" value="Genomic_DNA"/>
</dbReference>
<proteinExistence type="predicted"/>
<reference evidence="1 2" key="1">
    <citation type="submission" date="2024-02" db="EMBL/GenBank/DDBJ databases">
        <title>Discinaceae phylogenomics.</title>
        <authorList>
            <person name="Dirks A.C."/>
            <person name="James T.Y."/>
        </authorList>
    </citation>
    <scope>NUCLEOTIDE SEQUENCE [LARGE SCALE GENOMIC DNA]</scope>
    <source>
        <strain evidence="1 2">ACD0624</strain>
    </source>
</reference>
<evidence type="ECO:0000313" key="2">
    <source>
        <dbReference type="Proteomes" id="UP001447188"/>
    </source>
</evidence>
<feature type="non-terminal residue" evidence="1">
    <location>
        <position position="67"/>
    </location>
</feature>
<name>A0ABR3G435_9PEZI</name>
<sequence length="67" mass="7094">MLAASLRPLDQHLDVLLLSLALVDISPPNRTLVIAAQAKVLACLAERLSLVTLLASKTASEASCREV</sequence>
<evidence type="ECO:0000313" key="1">
    <source>
        <dbReference type="EMBL" id="KAL0630492.1"/>
    </source>
</evidence>
<gene>
    <name evidence="1" type="ORF">Q9L58_010662</name>
</gene>
<keyword evidence="2" id="KW-1185">Reference proteome</keyword>
<comment type="caution">
    <text evidence="1">The sequence shown here is derived from an EMBL/GenBank/DDBJ whole genome shotgun (WGS) entry which is preliminary data.</text>
</comment>
<organism evidence="1 2">
    <name type="scientific">Discina gigas</name>
    <dbReference type="NCBI Taxonomy" id="1032678"/>
    <lineage>
        <taxon>Eukaryota</taxon>
        <taxon>Fungi</taxon>
        <taxon>Dikarya</taxon>
        <taxon>Ascomycota</taxon>
        <taxon>Pezizomycotina</taxon>
        <taxon>Pezizomycetes</taxon>
        <taxon>Pezizales</taxon>
        <taxon>Discinaceae</taxon>
        <taxon>Discina</taxon>
    </lineage>
</organism>
<protein>
    <submittedName>
        <fullName evidence="1">Uncharacterized protein</fullName>
    </submittedName>
</protein>
<dbReference type="Proteomes" id="UP001447188">
    <property type="component" value="Unassembled WGS sequence"/>
</dbReference>
<accession>A0ABR3G435</accession>